<dbReference type="InterPro" id="IPR036388">
    <property type="entry name" value="WH-like_DNA-bd_sf"/>
</dbReference>
<dbReference type="InterPro" id="IPR036390">
    <property type="entry name" value="WH_DNA-bd_sf"/>
</dbReference>
<dbReference type="SUPFAM" id="SSF46785">
    <property type="entry name" value="Winged helix' DNA-binding domain"/>
    <property type="match status" value="1"/>
</dbReference>
<keyword evidence="7" id="KW-1185">Reference proteome</keyword>
<gene>
    <name evidence="6" type="ORF">GCM10009092_32880</name>
</gene>
<dbReference type="Pfam" id="PF03466">
    <property type="entry name" value="LysR_substrate"/>
    <property type="match status" value="1"/>
</dbReference>
<dbReference type="EMBL" id="BAAAEI010000021">
    <property type="protein sequence ID" value="GAA0365962.1"/>
    <property type="molecule type" value="Genomic_DNA"/>
</dbReference>
<evidence type="ECO:0000256" key="2">
    <source>
        <dbReference type="ARBA" id="ARBA00023015"/>
    </source>
</evidence>
<evidence type="ECO:0000256" key="1">
    <source>
        <dbReference type="ARBA" id="ARBA00009437"/>
    </source>
</evidence>
<dbReference type="PROSITE" id="PS50931">
    <property type="entry name" value="HTH_LYSR"/>
    <property type="match status" value="1"/>
</dbReference>
<comment type="caution">
    <text evidence="6">The sequence shown here is derived from an EMBL/GenBank/DDBJ whole genome shotgun (WGS) entry which is preliminary data.</text>
</comment>
<keyword evidence="4" id="KW-0804">Transcription</keyword>
<reference evidence="7" key="1">
    <citation type="journal article" date="2019" name="Int. J. Syst. Evol. Microbiol.">
        <title>The Global Catalogue of Microorganisms (GCM) 10K type strain sequencing project: providing services to taxonomists for standard genome sequencing and annotation.</title>
        <authorList>
            <consortium name="The Broad Institute Genomics Platform"/>
            <consortium name="The Broad Institute Genome Sequencing Center for Infectious Disease"/>
            <person name="Wu L."/>
            <person name="Ma J."/>
        </authorList>
    </citation>
    <scope>NUCLEOTIDE SEQUENCE [LARGE SCALE GENOMIC DNA]</scope>
    <source>
        <strain evidence="7">JCM 13378</strain>
    </source>
</reference>
<comment type="similarity">
    <text evidence="1">Belongs to the LysR transcriptional regulatory family.</text>
</comment>
<dbReference type="SUPFAM" id="SSF53850">
    <property type="entry name" value="Periplasmic binding protein-like II"/>
    <property type="match status" value="1"/>
</dbReference>
<dbReference type="PANTHER" id="PTHR30537:SF5">
    <property type="entry name" value="HTH-TYPE TRANSCRIPTIONAL ACTIVATOR TTDR-RELATED"/>
    <property type="match status" value="1"/>
</dbReference>
<dbReference type="InterPro" id="IPR005119">
    <property type="entry name" value="LysR_subst-bd"/>
</dbReference>
<dbReference type="Proteomes" id="UP001501757">
    <property type="component" value="Unassembled WGS sequence"/>
</dbReference>
<protein>
    <submittedName>
        <fullName evidence="6">LysR substrate-binding domain-containing protein</fullName>
    </submittedName>
</protein>
<feature type="domain" description="HTH lysR-type" evidence="5">
    <location>
        <begin position="1"/>
        <end position="59"/>
    </location>
</feature>
<name>A0ABP3HA58_9ALTE</name>
<organism evidence="6 7">
    <name type="scientific">Bowmanella denitrificans</name>
    <dbReference type="NCBI Taxonomy" id="366582"/>
    <lineage>
        <taxon>Bacteria</taxon>
        <taxon>Pseudomonadati</taxon>
        <taxon>Pseudomonadota</taxon>
        <taxon>Gammaproteobacteria</taxon>
        <taxon>Alteromonadales</taxon>
        <taxon>Alteromonadaceae</taxon>
        <taxon>Bowmanella</taxon>
    </lineage>
</organism>
<dbReference type="Pfam" id="PF00126">
    <property type="entry name" value="HTH_1"/>
    <property type="match status" value="1"/>
</dbReference>
<keyword evidence="2" id="KW-0805">Transcription regulation</keyword>
<dbReference type="RefSeq" id="WP_343846354.1">
    <property type="nucleotide sequence ID" value="NZ_BAAAEI010000021.1"/>
</dbReference>
<sequence length="301" mass="33181">MDRLDAMAMLIKVTDTGSFSAASKALSVPLATLSRKVSELEKQLGTRLLVRTTRKLSLTEAGIHYVAACKRILEQVEEAERQATGEYTQPKGELVVTAPQMFGRLHVLPLISEFLALYPDIKVRLLLADHNLDLIEDHVDMAVRIGRLPDSTMVATQVGQVRVIACANPALLATTGVPRYPDDLLHMPCVTSDTNRAVATWRFTQPGSSTLQELNIQPRLSVTNNDAALCAAIRQVGVTRLLHYQAADAIAQGKLQIILPEFEPPPLPIHLLHTSRGMMPLKMRSFLDFAAPRLRQRISAL</sequence>
<evidence type="ECO:0000313" key="7">
    <source>
        <dbReference type="Proteomes" id="UP001501757"/>
    </source>
</evidence>
<proteinExistence type="inferred from homology"/>
<evidence type="ECO:0000256" key="4">
    <source>
        <dbReference type="ARBA" id="ARBA00023163"/>
    </source>
</evidence>
<dbReference type="InterPro" id="IPR058163">
    <property type="entry name" value="LysR-type_TF_proteobact-type"/>
</dbReference>
<dbReference type="PANTHER" id="PTHR30537">
    <property type="entry name" value="HTH-TYPE TRANSCRIPTIONAL REGULATOR"/>
    <property type="match status" value="1"/>
</dbReference>
<evidence type="ECO:0000256" key="3">
    <source>
        <dbReference type="ARBA" id="ARBA00023125"/>
    </source>
</evidence>
<dbReference type="CDD" id="cd08471">
    <property type="entry name" value="PBP2_CrgA_like_2"/>
    <property type="match status" value="1"/>
</dbReference>
<dbReference type="Gene3D" id="3.40.190.290">
    <property type="match status" value="1"/>
</dbReference>
<evidence type="ECO:0000313" key="6">
    <source>
        <dbReference type="EMBL" id="GAA0365962.1"/>
    </source>
</evidence>
<dbReference type="InterPro" id="IPR000847">
    <property type="entry name" value="LysR_HTH_N"/>
</dbReference>
<keyword evidence="3" id="KW-0238">DNA-binding</keyword>
<accession>A0ABP3HA58</accession>
<dbReference type="Gene3D" id="1.10.10.10">
    <property type="entry name" value="Winged helix-like DNA-binding domain superfamily/Winged helix DNA-binding domain"/>
    <property type="match status" value="1"/>
</dbReference>
<evidence type="ECO:0000259" key="5">
    <source>
        <dbReference type="PROSITE" id="PS50931"/>
    </source>
</evidence>